<protein>
    <submittedName>
        <fullName evidence="2">REP element-mobilizing transposase RayT</fullName>
    </submittedName>
</protein>
<dbReference type="InterPro" id="IPR052715">
    <property type="entry name" value="RAYT_transposase"/>
</dbReference>
<dbReference type="SUPFAM" id="SSF143422">
    <property type="entry name" value="Transposase IS200-like"/>
    <property type="match status" value="1"/>
</dbReference>
<dbReference type="Gene3D" id="3.30.70.1290">
    <property type="entry name" value="Transposase IS200-like"/>
    <property type="match status" value="1"/>
</dbReference>
<dbReference type="EMBL" id="LT838813">
    <property type="protein sequence ID" value="SMD43437.1"/>
    <property type="molecule type" value="Genomic_DNA"/>
</dbReference>
<dbReference type="OrthoDB" id="9788881at2"/>
<dbReference type="GO" id="GO:0006313">
    <property type="term" value="P:DNA transposition"/>
    <property type="evidence" value="ECO:0007669"/>
    <property type="project" value="InterPro"/>
</dbReference>
<dbReference type="GO" id="GO:0004803">
    <property type="term" value="F:transposase activity"/>
    <property type="evidence" value="ECO:0007669"/>
    <property type="project" value="InterPro"/>
</dbReference>
<dbReference type="Pfam" id="PF01797">
    <property type="entry name" value="Y1_Tnp"/>
    <property type="match status" value="1"/>
</dbReference>
<evidence type="ECO:0000313" key="2">
    <source>
        <dbReference type="EMBL" id="SMD43437.1"/>
    </source>
</evidence>
<dbReference type="GO" id="GO:0043565">
    <property type="term" value="F:sequence-specific DNA binding"/>
    <property type="evidence" value="ECO:0007669"/>
    <property type="project" value="TreeGrafter"/>
</dbReference>
<evidence type="ECO:0000259" key="1">
    <source>
        <dbReference type="SMART" id="SM01321"/>
    </source>
</evidence>
<dbReference type="InterPro" id="IPR002686">
    <property type="entry name" value="Transposase_17"/>
</dbReference>
<gene>
    <name evidence="2" type="ORF">SAMN00777080_2029</name>
</gene>
<sequence>MSRKYKIRDQDKLYFVTFSIIEWIDLFTRRIYRDILLDSIRYCQKNKGLDLCAYCIMSSHAHFIVGRNGEHPMEGIIRDIKKFTSVKIIEEIQMNPKESRKDFLLWHFGKAGRFNPNNQNYQVWQQHSHPIELNTNDKLSRCLNYIHQNPVEAGIVLSPEEYLYSSAANYAGLPDKLVEVILVE</sequence>
<dbReference type="PANTHER" id="PTHR36966:SF1">
    <property type="entry name" value="REP-ASSOCIATED TYROSINE TRANSPOSASE"/>
    <property type="match status" value="1"/>
</dbReference>
<proteinExistence type="predicted"/>
<evidence type="ECO:0000313" key="3">
    <source>
        <dbReference type="Proteomes" id="UP000192333"/>
    </source>
</evidence>
<dbReference type="InterPro" id="IPR036515">
    <property type="entry name" value="Transposase_17_sf"/>
</dbReference>
<dbReference type="SMART" id="SM01321">
    <property type="entry name" value="Y1_Tnp"/>
    <property type="match status" value="1"/>
</dbReference>
<accession>A0A1W2H3B4</accession>
<organism evidence="2 3">
    <name type="scientific">Aquiflexum balticum DSM 16537</name>
    <dbReference type="NCBI Taxonomy" id="758820"/>
    <lineage>
        <taxon>Bacteria</taxon>
        <taxon>Pseudomonadati</taxon>
        <taxon>Bacteroidota</taxon>
        <taxon>Cytophagia</taxon>
        <taxon>Cytophagales</taxon>
        <taxon>Cyclobacteriaceae</taxon>
        <taxon>Aquiflexum</taxon>
    </lineage>
</organism>
<dbReference type="NCBIfam" id="NF047646">
    <property type="entry name" value="REP_Tyr_transpos"/>
    <property type="match status" value="1"/>
</dbReference>
<dbReference type="PANTHER" id="PTHR36966">
    <property type="entry name" value="REP-ASSOCIATED TYROSINE TRANSPOSASE"/>
    <property type="match status" value="1"/>
</dbReference>
<feature type="domain" description="Transposase IS200-like" evidence="1">
    <location>
        <begin position="9"/>
        <end position="149"/>
    </location>
</feature>
<name>A0A1W2H3B4_9BACT</name>
<reference evidence="3" key="1">
    <citation type="submission" date="2017-04" db="EMBL/GenBank/DDBJ databases">
        <authorList>
            <person name="Varghese N."/>
            <person name="Submissions S."/>
        </authorList>
    </citation>
    <scope>NUCLEOTIDE SEQUENCE [LARGE SCALE GENOMIC DNA]</scope>
    <source>
        <strain evidence="3">DSM 16537</strain>
    </source>
</reference>
<dbReference type="Proteomes" id="UP000192333">
    <property type="component" value="Chromosome I"/>
</dbReference>
<keyword evidence="3" id="KW-1185">Reference proteome</keyword>
<dbReference type="AlphaFoldDB" id="A0A1W2H3B4"/>
<dbReference type="RefSeq" id="WP_084120235.1">
    <property type="nucleotide sequence ID" value="NZ_LT838813.1"/>
</dbReference>